<gene>
    <name evidence="4" type="primary">atsA_87</name>
    <name evidence="4" type="ORF">Poly59_59110</name>
</gene>
<evidence type="ECO:0000313" key="4">
    <source>
        <dbReference type="EMBL" id="TWU46937.1"/>
    </source>
</evidence>
<dbReference type="EC" id="3.1.6.1" evidence="4"/>
<evidence type="ECO:0000259" key="3">
    <source>
        <dbReference type="Pfam" id="PF16347"/>
    </source>
</evidence>
<dbReference type="Proteomes" id="UP000317977">
    <property type="component" value="Unassembled WGS sequence"/>
</dbReference>
<comment type="similarity">
    <text evidence="1">Belongs to the sulfatase family.</text>
</comment>
<dbReference type="Pfam" id="PF16347">
    <property type="entry name" value="SGSH_C"/>
    <property type="match status" value="1"/>
</dbReference>
<sequence length="137" mass="15553">MIARWPETIGPNVISAQPAHIIDFMATFVELAQTEYPANFSANEIIPLEGKSIVPILRGEVRKPHDTLAWEYTGNRAIRQGNWKLVWDKTIKDWELYDLGRDRCETVDLAGQNPERVKEMSADWFAWAKKTGAPGGK</sequence>
<dbReference type="Gene3D" id="3.30.1120.10">
    <property type="match status" value="1"/>
</dbReference>
<comment type="caution">
    <text evidence="4">The sequence shown here is derived from an EMBL/GenBank/DDBJ whole genome shotgun (WGS) entry which is preliminary data.</text>
</comment>
<feature type="domain" description="N-sulphoglucosamine sulphohydrolase C-terminal" evidence="3">
    <location>
        <begin position="1"/>
        <end position="112"/>
    </location>
</feature>
<evidence type="ECO:0000313" key="5">
    <source>
        <dbReference type="Proteomes" id="UP000317977"/>
    </source>
</evidence>
<protein>
    <submittedName>
        <fullName evidence="4">Arylsulfatase</fullName>
        <ecNumber evidence="4">3.1.6.1</ecNumber>
    </submittedName>
</protein>
<dbReference type="PANTHER" id="PTHR42693:SF53">
    <property type="entry name" value="ENDO-4-O-SULFATASE"/>
    <property type="match status" value="1"/>
</dbReference>
<evidence type="ECO:0000256" key="2">
    <source>
        <dbReference type="ARBA" id="ARBA00022801"/>
    </source>
</evidence>
<name>A0A5C6EFW3_9BACT</name>
<dbReference type="PANTHER" id="PTHR42693">
    <property type="entry name" value="ARYLSULFATASE FAMILY MEMBER"/>
    <property type="match status" value="1"/>
</dbReference>
<dbReference type="GO" id="GO:0004065">
    <property type="term" value="F:arylsulfatase activity"/>
    <property type="evidence" value="ECO:0007669"/>
    <property type="project" value="UniProtKB-EC"/>
</dbReference>
<accession>A0A5C6EFW3</accession>
<dbReference type="EMBL" id="SJPX01000006">
    <property type="protein sequence ID" value="TWU46937.1"/>
    <property type="molecule type" value="Genomic_DNA"/>
</dbReference>
<keyword evidence="5" id="KW-1185">Reference proteome</keyword>
<proteinExistence type="inferred from homology"/>
<keyword evidence="2 4" id="KW-0378">Hydrolase</keyword>
<dbReference type="RefSeq" id="WP_390621531.1">
    <property type="nucleotide sequence ID" value="NZ_SJPX01000006.1"/>
</dbReference>
<evidence type="ECO:0000256" key="1">
    <source>
        <dbReference type="ARBA" id="ARBA00008779"/>
    </source>
</evidence>
<organism evidence="4 5">
    <name type="scientific">Rubripirellula reticaptiva</name>
    <dbReference type="NCBI Taxonomy" id="2528013"/>
    <lineage>
        <taxon>Bacteria</taxon>
        <taxon>Pseudomonadati</taxon>
        <taxon>Planctomycetota</taxon>
        <taxon>Planctomycetia</taxon>
        <taxon>Pirellulales</taxon>
        <taxon>Pirellulaceae</taxon>
        <taxon>Rubripirellula</taxon>
    </lineage>
</organism>
<dbReference type="SUPFAM" id="SSF53649">
    <property type="entry name" value="Alkaline phosphatase-like"/>
    <property type="match status" value="1"/>
</dbReference>
<dbReference type="InterPro" id="IPR017850">
    <property type="entry name" value="Alkaline_phosphatase_core_sf"/>
</dbReference>
<dbReference type="Gene3D" id="3.40.720.10">
    <property type="entry name" value="Alkaline Phosphatase, subunit A"/>
    <property type="match status" value="1"/>
</dbReference>
<dbReference type="InterPro" id="IPR050738">
    <property type="entry name" value="Sulfatase"/>
</dbReference>
<dbReference type="AlphaFoldDB" id="A0A5C6EFW3"/>
<dbReference type="InterPro" id="IPR032506">
    <property type="entry name" value="SGSH_C"/>
</dbReference>
<reference evidence="4 5" key="1">
    <citation type="submission" date="2019-02" db="EMBL/GenBank/DDBJ databases">
        <title>Deep-cultivation of Planctomycetes and their phenomic and genomic characterization uncovers novel biology.</title>
        <authorList>
            <person name="Wiegand S."/>
            <person name="Jogler M."/>
            <person name="Boedeker C."/>
            <person name="Pinto D."/>
            <person name="Vollmers J."/>
            <person name="Rivas-Marin E."/>
            <person name="Kohn T."/>
            <person name="Peeters S.H."/>
            <person name="Heuer A."/>
            <person name="Rast P."/>
            <person name="Oberbeckmann S."/>
            <person name="Bunk B."/>
            <person name="Jeske O."/>
            <person name="Meyerdierks A."/>
            <person name="Storesund J.E."/>
            <person name="Kallscheuer N."/>
            <person name="Luecker S."/>
            <person name="Lage O.M."/>
            <person name="Pohl T."/>
            <person name="Merkel B.J."/>
            <person name="Hornburger P."/>
            <person name="Mueller R.-W."/>
            <person name="Bruemmer F."/>
            <person name="Labrenz M."/>
            <person name="Spormann A.M."/>
            <person name="Op Den Camp H."/>
            <person name="Overmann J."/>
            <person name="Amann R."/>
            <person name="Jetten M.S.M."/>
            <person name="Mascher T."/>
            <person name="Medema M.H."/>
            <person name="Devos D.P."/>
            <person name="Kaster A.-K."/>
            <person name="Ovreas L."/>
            <person name="Rohde M."/>
            <person name="Galperin M.Y."/>
            <person name="Jogler C."/>
        </authorList>
    </citation>
    <scope>NUCLEOTIDE SEQUENCE [LARGE SCALE GENOMIC DNA]</scope>
    <source>
        <strain evidence="4 5">Poly59</strain>
    </source>
</reference>